<name>A0ABW9ZDT2_9FLAO</name>
<dbReference type="RefSeq" id="WP_166537716.1">
    <property type="nucleotide sequence ID" value="NZ_JAABLM010000016.1"/>
</dbReference>
<evidence type="ECO:0000313" key="2">
    <source>
        <dbReference type="Proteomes" id="UP000798602"/>
    </source>
</evidence>
<comment type="caution">
    <text evidence="1">The sequence shown here is derived from an EMBL/GenBank/DDBJ whole genome shotgun (WGS) entry which is preliminary data.</text>
</comment>
<reference evidence="2" key="1">
    <citation type="submission" date="2020-01" db="EMBL/GenBank/DDBJ databases">
        <title>Sphingomonas sp. strain CSW-10.</title>
        <authorList>
            <person name="Chen W.-M."/>
        </authorList>
    </citation>
    <scope>NUCLEOTIDE SEQUENCE [LARGE SCALE GENOMIC DNA]</scope>
    <source>
        <strain evidence="2">NST-5</strain>
    </source>
</reference>
<sequence length="133" mass="15702">MKKIILVFISFAFLGTFEGFSQVDRRIGAEQRYNNPRKKNAVKKDPAEVWADYMKKELKLDDLQYAVFKTTFEDHQSRIDQIMNSNAKIQEKKDQYKVVTNSITEKVTLVLSSEQQKKYQELLDEQEKKMLTN</sequence>
<dbReference type="Proteomes" id="UP000798602">
    <property type="component" value="Unassembled WGS sequence"/>
</dbReference>
<organism evidence="1 2">
    <name type="scientific">Flavobacterium ichthyis</name>
    <dbReference type="NCBI Taxonomy" id="2698827"/>
    <lineage>
        <taxon>Bacteria</taxon>
        <taxon>Pseudomonadati</taxon>
        <taxon>Bacteroidota</taxon>
        <taxon>Flavobacteriia</taxon>
        <taxon>Flavobacteriales</taxon>
        <taxon>Flavobacteriaceae</taxon>
        <taxon>Flavobacterium</taxon>
    </lineage>
</organism>
<proteinExistence type="predicted"/>
<gene>
    <name evidence="1" type="ORF">GV828_11870</name>
</gene>
<keyword evidence="2" id="KW-1185">Reference proteome</keyword>
<evidence type="ECO:0000313" key="1">
    <source>
        <dbReference type="EMBL" id="NBL65899.1"/>
    </source>
</evidence>
<protein>
    <recommendedName>
        <fullName evidence="3">LTXXQ motif family protein</fullName>
    </recommendedName>
</protein>
<dbReference type="EMBL" id="JAABLM010000016">
    <property type="protein sequence ID" value="NBL65899.1"/>
    <property type="molecule type" value="Genomic_DNA"/>
</dbReference>
<evidence type="ECO:0008006" key="3">
    <source>
        <dbReference type="Google" id="ProtNLM"/>
    </source>
</evidence>
<accession>A0ABW9ZDT2</accession>